<gene>
    <name evidence="13" type="ORF">SPRG_10371</name>
</gene>
<proteinExistence type="predicted"/>
<dbReference type="OMA" id="DDRPCCN"/>
<evidence type="ECO:0000313" key="14">
    <source>
        <dbReference type="Proteomes" id="UP000030745"/>
    </source>
</evidence>
<dbReference type="Proteomes" id="UP000030745">
    <property type="component" value="Unassembled WGS sequence"/>
</dbReference>
<keyword evidence="2" id="KW-0813">Transport</keyword>
<dbReference type="SUPFAM" id="SSF50978">
    <property type="entry name" value="WD40 repeat-like"/>
    <property type="match status" value="1"/>
</dbReference>
<dbReference type="Pfam" id="PF00400">
    <property type="entry name" value="WD40"/>
    <property type="match status" value="2"/>
</dbReference>
<dbReference type="KEGG" id="spar:SPRG_10371"/>
<dbReference type="Gene3D" id="2.130.10.10">
    <property type="entry name" value="YVTN repeat-like/Quinoprotein amine dehydrogenase"/>
    <property type="match status" value="1"/>
</dbReference>
<feature type="repeat" description="WD" evidence="11">
    <location>
        <begin position="128"/>
        <end position="151"/>
    </location>
</feature>
<dbReference type="GO" id="GO:0006888">
    <property type="term" value="P:endoplasmic reticulum to Golgi vesicle-mediated transport"/>
    <property type="evidence" value="ECO:0007669"/>
    <property type="project" value="TreeGrafter"/>
</dbReference>
<evidence type="ECO:0000256" key="5">
    <source>
        <dbReference type="ARBA" id="ARBA00022737"/>
    </source>
</evidence>
<dbReference type="SMART" id="SM00320">
    <property type="entry name" value="WD40"/>
    <property type="match status" value="4"/>
</dbReference>
<keyword evidence="5" id="KW-0677">Repeat</keyword>
<keyword evidence="7" id="KW-0931">ER-Golgi transport</keyword>
<keyword evidence="14" id="KW-1185">Reference proteome</keyword>
<dbReference type="InterPro" id="IPR015943">
    <property type="entry name" value="WD40/YVTN_repeat-like_dom_sf"/>
</dbReference>
<evidence type="ECO:0000256" key="11">
    <source>
        <dbReference type="PROSITE-ProRule" id="PRU00221"/>
    </source>
</evidence>
<dbReference type="PROSITE" id="PS50294">
    <property type="entry name" value="WD_REPEATS_REGION"/>
    <property type="match status" value="1"/>
</dbReference>
<dbReference type="VEuPathDB" id="FungiDB:SPRG_10371"/>
<evidence type="ECO:0000256" key="6">
    <source>
        <dbReference type="ARBA" id="ARBA00022824"/>
    </source>
</evidence>
<evidence type="ECO:0000313" key="13">
    <source>
        <dbReference type="EMBL" id="KDO24556.1"/>
    </source>
</evidence>
<dbReference type="GO" id="GO:0005085">
    <property type="term" value="F:guanyl-nucleotide exchange factor activity"/>
    <property type="evidence" value="ECO:0007669"/>
    <property type="project" value="InterPro"/>
</dbReference>
<evidence type="ECO:0000256" key="7">
    <source>
        <dbReference type="ARBA" id="ARBA00022892"/>
    </source>
</evidence>
<dbReference type="AlphaFoldDB" id="A0A067CDC6"/>
<dbReference type="GO" id="GO:0015031">
    <property type="term" value="P:protein transport"/>
    <property type="evidence" value="ECO:0007669"/>
    <property type="project" value="UniProtKB-KW"/>
</dbReference>
<dbReference type="InterPro" id="IPR036322">
    <property type="entry name" value="WD40_repeat_dom_sf"/>
</dbReference>
<keyword evidence="9 12" id="KW-1133">Transmembrane helix</keyword>
<keyword evidence="4 12" id="KW-0812">Transmembrane</keyword>
<dbReference type="PROSITE" id="PS50082">
    <property type="entry name" value="WD_REPEATS_2"/>
    <property type="match status" value="2"/>
</dbReference>
<dbReference type="InterPro" id="IPR001680">
    <property type="entry name" value="WD40_rpt"/>
</dbReference>
<evidence type="ECO:0000256" key="1">
    <source>
        <dbReference type="ARBA" id="ARBA00004389"/>
    </source>
</evidence>
<dbReference type="PANTHER" id="PTHR23284:SF0">
    <property type="entry name" value="PROLACTIN REGULATORY ELEMENT-BINDING PROTEIN"/>
    <property type="match status" value="1"/>
</dbReference>
<organism evidence="13 14">
    <name type="scientific">Saprolegnia parasitica (strain CBS 223.65)</name>
    <dbReference type="NCBI Taxonomy" id="695850"/>
    <lineage>
        <taxon>Eukaryota</taxon>
        <taxon>Sar</taxon>
        <taxon>Stramenopiles</taxon>
        <taxon>Oomycota</taxon>
        <taxon>Saprolegniomycetes</taxon>
        <taxon>Saprolegniales</taxon>
        <taxon>Saprolegniaceae</taxon>
        <taxon>Saprolegnia</taxon>
    </lineage>
</organism>
<evidence type="ECO:0000256" key="10">
    <source>
        <dbReference type="ARBA" id="ARBA00023136"/>
    </source>
</evidence>
<sequence length="407" mass="44514">MTEGKIVSLKYPVFGLDWQRDPDDVSFVAIAGGGGSAKSGIKNCVTLARLPHALDASIKPTLVPFHEIDTGDDLVSGVSIGTKGGLVALTMGNKTVIYRVRHGSKTTSTYVTEFQTDFAKDDSYQSVLRFSPDGTKLATGGEDGIVRVWQLTLPDDDSNDETFAKKFKATEIAKLDNGHSGCISGLSWHATSTKLLSCAKDGQCILWALTDKKKKTWTKTGKLGLAGELALQKLDVKANRGKFIYRACHFHHDEIVTLQTPARGSSYLTKWAAADGGKLFLEVASVPIKDVIVCSMAINLRYIACGSSDGQLLLFTYDALRLLKTISAHYLPSTGLAFLPPMLLDPSAHEDDRIREYEDDMTVLSGSADYSLYLVSGFQPTRWVQLAIFLLVFLYLAFFAYLGEAWK</sequence>
<keyword evidence="10 12" id="KW-0472">Membrane</keyword>
<keyword evidence="8" id="KW-0653">Protein transport</keyword>
<evidence type="ECO:0000256" key="2">
    <source>
        <dbReference type="ARBA" id="ARBA00022448"/>
    </source>
</evidence>
<name>A0A067CDC6_SAPPC</name>
<keyword evidence="6" id="KW-0256">Endoplasmic reticulum</keyword>
<comment type="subcellular location">
    <subcellularLocation>
        <location evidence="1">Endoplasmic reticulum membrane</location>
        <topology evidence="1">Single-pass membrane protein</topology>
    </subcellularLocation>
</comment>
<dbReference type="InterPro" id="IPR045260">
    <property type="entry name" value="Sec12-like"/>
</dbReference>
<reference evidence="13 14" key="1">
    <citation type="journal article" date="2013" name="PLoS Genet.">
        <title>Distinctive expansion of potential virulence genes in the genome of the oomycete fish pathogen Saprolegnia parasitica.</title>
        <authorList>
            <person name="Jiang R.H."/>
            <person name="de Bruijn I."/>
            <person name="Haas B.J."/>
            <person name="Belmonte R."/>
            <person name="Lobach L."/>
            <person name="Christie J."/>
            <person name="van den Ackerveken G."/>
            <person name="Bottin A."/>
            <person name="Bulone V."/>
            <person name="Diaz-Moreno S.M."/>
            <person name="Dumas B."/>
            <person name="Fan L."/>
            <person name="Gaulin E."/>
            <person name="Govers F."/>
            <person name="Grenville-Briggs L.J."/>
            <person name="Horner N.R."/>
            <person name="Levin J.Z."/>
            <person name="Mammella M."/>
            <person name="Meijer H.J."/>
            <person name="Morris P."/>
            <person name="Nusbaum C."/>
            <person name="Oome S."/>
            <person name="Phillips A.J."/>
            <person name="van Rooyen D."/>
            <person name="Rzeszutek E."/>
            <person name="Saraiva M."/>
            <person name="Secombes C.J."/>
            <person name="Seidl M.F."/>
            <person name="Snel B."/>
            <person name="Stassen J.H."/>
            <person name="Sykes S."/>
            <person name="Tripathy S."/>
            <person name="van den Berg H."/>
            <person name="Vega-Arreguin J.C."/>
            <person name="Wawra S."/>
            <person name="Young S.K."/>
            <person name="Zeng Q."/>
            <person name="Dieguez-Uribeondo J."/>
            <person name="Russ C."/>
            <person name="Tyler B.M."/>
            <person name="van West P."/>
        </authorList>
    </citation>
    <scope>NUCLEOTIDE SEQUENCE [LARGE SCALE GENOMIC DNA]</scope>
    <source>
        <strain evidence="13 14">CBS 223.65</strain>
    </source>
</reference>
<dbReference type="OrthoDB" id="71156at2759"/>
<feature type="repeat" description="WD" evidence="11">
    <location>
        <begin position="176"/>
        <end position="207"/>
    </location>
</feature>
<dbReference type="GO" id="GO:0005789">
    <property type="term" value="C:endoplasmic reticulum membrane"/>
    <property type="evidence" value="ECO:0007669"/>
    <property type="project" value="UniProtKB-SubCell"/>
</dbReference>
<evidence type="ECO:0000256" key="9">
    <source>
        <dbReference type="ARBA" id="ARBA00022989"/>
    </source>
</evidence>
<dbReference type="GeneID" id="24132486"/>
<dbReference type="PANTHER" id="PTHR23284">
    <property type="entry name" value="PROLACTIN REGULATORY ELEMENT BINDING PROTEIN"/>
    <property type="match status" value="1"/>
</dbReference>
<evidence type="ECO:0000256" key="12">
    <source>
        <dbReference type="SAM" id="Phobius"/>
    </source>
</evidence>
<evidence type="ECO:0000256" key="8">
    <source>
        <dbReference type="ARBA" id="ARBA00022927"/>
    </source>
</evidence>
<feature type="transmembrane region" description="Helical" evidence="12">
    <location>
        <begin position="383"/>
        <end position="402"/>
    </location>
</feature>
<accession>A0A067CDC6</accession>
<evidence type="ECO:0000256" key="3">
    <source>
        <dbReference type="ARBA" id="ARBA00022574"/>
    </source>
</evidence>
<evidence type="ECO:0000256" key="4">
    <source>
        <dbReference type="ARBA" id="ARBA00022692"/>
    </source>
</evidence>
<protein>
    <submittedName>
        <fullName evidence="13">Uncharacterized protein</fullName>
    </submittedName>
</protein>
<keyword evidence="3 11" id="KW-0853">WD repeat</keyword>
<dbReference type="RefSeq" id="XP_012204817.1">
    <property type="nucleotide sequence ID" value="XM_012349427.1"/>
</dbReference>
<dbReference type="STRING" id="695850.A0A067CDC6"/>
<dbReference type="EMBL" id="KK583241">
    <property type="protein sequence ID" value="KDO24556.1"/>
    <property type="molecule type" value="Genomic_DNA"/>
</dbReference>
<dbReference type="GO" id="GO:0003400">
    <property type="term" value="P:regulation of COPII vesicle coating"/>
    <property type="evidence" value="ECO:0007669"/>
    <property type="project" value="TreeGrafter"/>
</dbReference>